<name>A0A9W7W1W1_9PEZI</name>
<feature type="domain" description="DNA helicase Pif1-like 2B" evidence="11">
    <location>
        <begin position="280"/>
        <end position="311"/>
    </location>
</feature>
<keyword evidence="3 9" id="KW-0378">Hydrolase</keyword>
<keyword evidence="13" id="KW-1185">Reference proteome</keyword>
<dbReference type="EC" id="5.6.2.3" evidence="9"/>
<dbReference type="Pfam" id="PF21530">
    <property type="entry name" value="Pif1_2B_dom"/>
    <property type="match status" value="1"/>
</dbReference>
<evidence type="ECO:0000259" key="10">
    <source>
        <dbReference type="Pfam" id="PF05970"/>
    </source>
</evidence>
<dbReference type="CDD" id="cd18809">
    <property type="entry name" value="SF1_C_RecD"/>
    <property type="match status" value="1"/>
</dbReference>
<dbReference type="Pfam" id="PF05970">
    <property type="entry name" value="PIF1"/>
    <property type="match status" value="1"/>
</dbReference>
<evidence type="ECO:0000313" key="13">
    <source>
        <dbReference type="Proteomes" id="UP001138500"/>
    </source>
</evidence>
<evidence type="ECO:0000256" key="7">
    <source>
        <dbReference type="ARBA" id="ARBA00023204"/>
    </source>
</evidence>
<dbReference type="GO" id="GO:0000723">
    <property type="term" value="P:telomere maintenance"/>
    <property type="evidence" value="ECO:0007669"/>
    <property type="project" value="InterPro"/>
</dbReference>
<reference evidence="12 13" key="2">
    <citation type="journal article" date="2021" name="Curr. Genet.">
        <title>Genetic response to nitrogen starvation in the aggressive Eucalyptus foliar pathogen Teratosphaeria destructans.</title>
        <authorList>
            <person name="Havenga M."/>
            <person name="Wingfield B.D."/>
            <person name="Wingfield M.J."/>
            <person name="Dreyer L.L."/>
            <person name="Roets F."/>
            <person name="Aylward J."/>
        </authorList>
    </citation>
    <scope>NUCLEOTIDE SEQUENCE [LARGE SCALE GENOMIC DNA]</scope>
    <source>
        <strain evidence="12">CMW44962</strain>
    </source>
</reference>
<keyword evidence="6" id="KW-0238">DNA-binding</keyword>
<evidence type="ECO:0000256" key="3">
    <source>
        <dbReference type="ARBA" id="ARBA00022801"/>
    </source>
</evidence>
<comment type="cofactor">
    <cofactor evidence="9">
        <name>Mg(2+)</name>
        <dbReference type="ChEBI" id="CHEBI:18420"/>
    </cofactor>
</comment>
<evidence type="ECO:0000256" key="9">
    <source>
        <dbReference type="RuleBase" id="RU363044"/>
    </source>
</evidence>
<organism evidence="12 13">
    <name type="scientific">Teratosphaeria destructans</name>
    <dbReference type="NCBI Taxonomy" id="418781"/>
    <lineage>
        <taxon>Eukaryota</taxon>
        <taxon>Fungi</taxon>
        <taxon>Dikarya</taxon>
        <taxon>Ascomycota</taxon>
        <taxon>Pezizomycotina</taxon>
        <taxon>Dothideomycetes</taxon>
        <taxon>Dothideomycetidae</taxon>
        <taxon>Mycosphaerellales</taxon>
        <taxon>Teratosphaeriaceae</taxon>
        <taxon>Teratosphaeria</taxon>
    </lineage>
</organism>
<evidence type="ECO:0000256" key="2">
    <source>
        <dbReference type="ARBA" id="ARBA00022763"/>
    </source>
</evidence>
<comment type="similarity">
    <text evidence="9">Belongs to the helicase family.</text>
</comment>
<accession>A0A9W7W1W1</accession>
<keyword evidence="2 9" id="KW-0227">DNA damage</keyword>
<evidence type="ECO:0000313" key="12">
    <source>
        <dbReference type="EMBL" id="KAH9826719.1"/>
    </source>
</evidence>
<dbReference type="GO" id="GO:0016787">
    <property type="term" value="F:hydrolase activity"/>
    <property type="evidence" value="ECO:0007669"/>
    <property type="project" value="UniProtKB-KW"/>
</dbReference>
<dbReference type="PANTHER" id="PTHR47642:SF5">
    <property type="entry name" value="ATP-DEPENDENT DNA HELICASE"/>
    <property type="match status" value="1"/>
</dbReference>
<keyword evidence="8" id="KW-0413">Isomerase</keyword>
<sequence length="475" mass="54423">MHVHPFEVISPTGITALNVGGRTIHSFAAWGGNVDQKPLKNVRRDAGKDRTWRRLRGVKTIIIDEISMVSSNTLIRLDAVMKRVSHEELPFGGVQVIITGDFFQLPPVKPFHHCLYCGRPTKVNIQKKRLRKCLGDDNIFDDNHKWAFACPEWDELELRCLELTTVHRQADHDFATLLNKCRLGVSLSGPEEDLLLHGGSMVDENAIKIFSHHADVASLNATKLAELPTNEFTFWCVDHSRWNGNEKDWELYELDRLFEMTDRGTFRCWDEERHRYEEDFHLKKGMPVILLTNLLWEHGLVNGSQGVIVDFEPYDADTLPRANANGRKTPSLDPWVFYGDYPRYQETEVARFCHRFDDPGRILWPIVQFKNGRRCTIYPMCDVTEVGPEEPYSIMSRTQIPLLAAWAITTHKSQGMTLDQARIDMSAAWEYGQCYTAMSRVRSLDGLKVSGRGSGRAAGADEAVKEFMAKTRWER</sequence>
<dbReference type="AlphaFoldDB" id="A0A9W7W1W1"/>
<dbReference type="InterPro" id="IPR027417">
    <property type="entry name" value="P-loop_NTPase"/>
</dbReference>
<keyword evidence="7 9" id="KW-0234">DNA repair</keyword>
<comment type="catalytic activity">
    <reaction evidence="9">
        <text>ATP + H2O = ADP + phosphate + H(+)</text>
        <dbReference type="Rhea" id="RHEA:13065"/>
        <dbReference type="ChEBI" id="CHEBI:15377"/>
        <dbReference type="ChEBI" id="CHEBI:15378"/>
        <dbReference type="ChEBI" id="CHEBI:30616"/>
        <dbReference type="ChEBI" id="CHEBI:43474"/>
        <dbReference type="ChEBI" id="CHEBI:456216"/>
        <dbReference type="EC" id="5.6.2.3"/>
    </reaction>
</comment>
<evidence type="ECO:0000256" key="1">
    <source>
        <dbReference type="ARBA" id="ARBA00022741"/>
    </source>
</evidence>
<keyword evidence="9" id="KW-0233">DNA recombination</keyword>
<keyword evidence="4 9" id="KW-0347">Helicase</keyword>
<dbReference type="GO" id="GO:0043139">
    <property type="term" value="F:5'-3' DNA helicase activity"/>
    <property type="evidence" value="ECO:0007669"/>
    <property type="project" value="UniProtKB-EC"/>
</dbReference>
<dbReference type="Proteomes" id="UP001138500">
    <property type="component" value="Unassembled WGS sequence"/>
</dbReference>
<dbReference type="Gene3D" id="3.40.50.300">
    <property type="entry name" value="P-loop containing nucleotide triphosphate hydrolases"/>
    <property type="match status" value="1"/>
</dbReference>
<dbReference type="OrthoDB" id="432234at2759"/>
<feature type="domain" description="DNA helicase Pif1-like DEAD-box helicase" evidence="10">
    <location>
        <begin position="9"/>
        <end position="109"/>
    </location>
</feature>
<keyword evidence="1 9" id="KW-0547">Nucleotide-binding</keyword>
<evidence type="ECO:0000256" key="6">
    <source>
        <dbReference type="ARBA" id="ARBA00023125"/>
    </source>
</evidence>
<reference evidence="12 13" key="1">
    <citation type="journal article" date="2018" name="IMA Fungus">
        <title>IMA Genome-F 10: Nine draft genome sequences of Claviceps purpurea s.lat., including C. arundinis, C. humidiphila, and C. cf. spartinae, pseudomolecules for the pitch canker pathogen Fusarium circinatum, draft genome of Davidsoniella eucalypti, Grosmannia galeiformis, Quambalaria eucalypti, and Teratosphaeria destructans.</title>
        <authorList>
            <person name="Wingfield B.D."/>
            <person name="Liu M."/>
            <person name="Nguyen H.D."/>
            <person name="Lane F.A."/>
            <person name="Morgan S.W."/>
            <person name="De Vos L."/>
            <person name="Wilken P.M."/>
            <person name="Duong T.A."/>
            <person name="Aylward J."/>
            <person name="Coetzee M.P."/>
            <person name="Dadej K."/>
            <person name="De Beer Z.W."/>
            <person name="Findlay W."/>
            <person name="Havenga M."/>
            <person name="Kolarik M."/>
            <person name="Menzies J.G."/>
            <person name="Naidoo K."/>
            <person name="Pochopski O."/>
            <person name="Shoukouhi P."/>
            <person name="Santana Q.C."/>
            <person name="Seifert K.A."/>
            <person name="Soal N."/>
            <person name="Steenkamp E.T."/>
            <person name="Tatham C.T."/>
            <person name="van der Nest M.A."/>
            <person name="Wingfield M.J."/>
        </authorList>
    </citation>
    <scope>NUCLEOTIDE SEQUENCE [LARGE SCALE GENOMIC DNA]</scope>
    <source>
        <strain evidence="12">CMW44962</strain>
    </source>
</reference>
<dbReference type="InterPro" id="IPR049163">
    <property type="entry name" value="Pif1-like_2B_dom"/>
</dbReference>
<evidence type="ECO:0000256" key="5">
    <source>
        <dbReference type="ARBA" id="ARBA00022840"/>
    </source>
</evidence>
<keyword evidence="5 9" id="KW-0067">ATP-binding</keyword>
<proteinExistence type="inferred from homology"/>
<dbReference type="SUPFAM" id="SSF52540">
    <property type="entry name" value="P-loop containing nucleoside triphosphate hydrolases"/>
    <property type="match status" value="2"/>
</dbReference>
<evidence type="ECO:0000256" key="8">
    <source>
        <dbReference type="ARBA" id="ARBA00023235"/>
    </source>
</evidence>
<dbReference type="PANTHER" id="PTHR47642">
    <property type="entry name" value="ATP-DEPENDENT DNA HELICASE"/>
    <property type="match status" value="1"/>
</dbReference>
<protein>
    <recommendedName>
        <fullName evidence="9">ATP-dependent DNA helicase</fullName>
        <ecNumber evidence="9">5.6.2.3</ecNumber>
    </recommendedName>
</protein>
<evidence type="ECO:0000256" key="4">
    <source>
        <dbReference type="ARBA" id="ARBA00022806"/>
    </source>
</evidence>
<dbReference type="GO" id="GO:0006281">
    <property type="term" value="P:DNA repair"/>
    <property type="evidence" value="ECO:0007669"/>
    <property type="project" value="UniProtKB-KW"/>
</dbReference>
<dbReference type="InterPro" id="IPR051055">
    <property type="entry name" value="PIF1_helicase"/>
</dbReference>
<comment type="caution">
    <text evidence="12">The sequence shown here is derived from an EMBL/GenBank/DDBJ whole genome shotgun (WGS) entry which is preliminary data.</text>
</comment>
<evidence type="ECO:0000259" key="11">
    <source>
        <dbReference type="Pfam" id="PF21530"/>
    </source>
</evidence>
<dbReference type="GO" id="GO:0005524">
    <property type="term" value="F:ATP binding"/>
    <property type="evidence" value="ECO:0007669"/>
    <property type="project" value="UniProtKB-KW"/>
</dbReference>
<dbReference type="GO" id="GO:0006310">
    <property type="term" value="P:DNA recombination"/>
    <property type="evidence" value="ECO:0007669"/>
    <property type="project" value="UniProtKB-KW"/>
</dbReference>
<gene>
    <name evidence="12" type="ORF">Tdes44962_MAKER09993</name>
</gene>
<dbReference type="EMBL" id="RIBY02001964">
    <property type="protein sequence ID" value="KAH9826719.1"/>
    <property type="molecule type" value="Genomic_DNA"/>
</dbReference>
<dbReference type="InterPro" id="IPR010285">
    <property type="entry name" value="DNA_helicase_pif1-like_DEAD"/>
</dbReference>